<name>Q7VQQ5_BLOFL</name>
<dbReference type="AlphaFoldDB" id="Q7VQQ5"/>
<dbReference type="EMBL" id="BX248583">
    <property type="protein sequence ID" value="CAD83589.1"/>
    <property type="molecule type" value="Genomic_DNA"/>
</dbReference>
<dbReference type="InterPro" id="IPR007475">
    <property type="entry name" value="UbiK"/>
</dbReference>
<dbReference type="Pfam" id="PF04380">
    <property type="entry name" value="BMFP"/>
    <property type="match status" value="1"/>
</dbReference>
<dbReference type="OrthoDB" id="5297354at2"/>
<gene>
    <name evidence="2" type="primary">yqiC</name>
    <name evidence="2" type="ordered locus">Bfl064</name>
</gene>
<reference evidence="2 3" key="1">
    <citation type="journal article" date="2003" name="Proc. Natl. Acad. Sci. U.S.A.">
        <title>The genome sequence of Blochmannia floridanus: comparative analysis of reduced genomes.</title>
        <authorList>
            <person name="Gil R."/>
            <person name="Silva F.J."/>
            <person name="Zientz E."/>
            <person name="Delmotte F."/>
            <person name="Gonzalez-Candelas F."/>
            <person name="Latorre A."/>
            <person name="Rausell C."/>
            <person name="Kramerbeek J."/>
            <person name="Gadau J."/>
            <person name="Hoelldobler B."/>
            <person name="van Ham R.C.H.J."/>
            <person name="Gross R."/>
            <person name="Moya A."/>
        </authorList>
    </citation>
    <scope>NUCLEOTIDE SEQUENCE [LARGE SCALE GENOMIC DNA]</scope>
</reference>
<evidence type="ECO:0000313" key="2">
    <source>
        <dbReference type="EMBL" id="CAD83589.1"/>
    </source>
</evidence>
<protein>
    <submittedName>
        <fullName evidence="2">DUF526 may be involved in protein biosynthesis</fullName>
    </submittedName>
</protein>
<keyword evidence="3" id="KW-1185">Reference proteome</keyword>
<proteinExistence type="predicted"/>
<sequence length="89" mass="10820">MFNTKTIEKIAKYMHEYFPQYIQNITCDLDSKILKILQNQLNNINFVNRNELDEYTQILFETQKKLAQLEIKIKKLESIYKNKFNKNKN</sequence>
<feature type="coiled-coil region" evidence="1">
    <location>
        <begin position="52"/>
        <end position="86"/>
    </location>
</feature>
<dbReference type="GO" id="GO:0005829">
    <property type="term" value="C:cytosol"/>
    <property type="evidence" value="ECO:0007669"/>
    <property type="project" value="TreeGrafter"/>
</dbReference>
<evidence type="ECO:0000256" key="1">
    <source>
        <dbReference type="SAM" id="Coils"/>
    </source>
</evidence>
<evidence type="ECO:0000313" key="3">
    <source>
        <dbReference type="Proteomes" id="UP000002192"/>
    </source>
</evidence>
<dbReference type="eggNOG" id="COG2960">
    <property type="taxonomic scope" value="Bacteria"/>
</dbReference>
<dbReference type="KEGG" id="bfl:Bfl064"/>
<organism evidence="2 3">
    <name type="scientific">Blochmanniella floridana</name>
    <dbReference type="NCBI Taxonomy" id="203907"/>
    <lineage>
        <taxon>Bacteria</taxon>
        <taxon>Pseudomonadati</taxon>
        <taxon>Pseudomonadota</taxon>
        <taxon>Gammaproteobacteria</taxon>
        <taxon>Enterobacterales</taxon>
        <taxon>Enterobacteriaceae</taxon>
        <taxon>ant endosymbionts</taxon>
        <taxon>Candidatus Blochmanniella</taxon>
    </lineage>
</organism>
<dbReference type="Proteomes" id="UP000002192">
    <property type="component" value="Chromosome"/>
</dbReference>
<dbReference type="PANTHER" id="PTHR38040:SF1">
    <property type="entry name" value="UBIQUINONE BIOSYNTHESIS ACCESSORY FACTOR UBIK"/>
    <property type="match status" value="1"/>
</dbReference>
<dbReference type="HOGENOM" id="CLU_154412_0_2_6"/>
<keyword evidence="1" id="KW-0175">Coiled coil</keyword>
<dbReference type="STRING" id="203907.Bfl064"/>
<dbReference type="PANTHER" id="PTHR38040">
    <property type="entry name" value="UBIQUINONE BIOSYNTHESIS ACCESSORY FACTOR UBIK"/>
    <property type="match status" value="1"/>
</dbReference>
<accession>Q7VQQ5</accession>